<keyword evidence="3 6" id="KW-0479">Metal-binding</keyword>
<dbReference type="GO" id="GO:0006107">
    <property type="term" value="P:oxaloacetate metabolic process"/>
    <property type="evidence" value="ECO:0007669"/>
    <property type="project" value="TreeGrafter"/>
</dbReference>
<evidence type="ECO:0000313" key="8">
    <source>
        <dbReference type="EMBL" id="SMC33491.1"/>
    </source>
</evidence>
<keyword evidence="9" id="KW-1185">Reference proteome</keyword>
<dbReference type="STRING" id="937218.SAMN06297251_101134"/>
<keyword evidence="8" id="KW-0456">Lyase</keyword>
<dbReference type="SUPFAM" id="SSF51621">
    <property type="entry name" value="Phosphoenolpyruvate/pyruvate domain"/>
    <property type="match status" value="1"/>
</dbReference>
<comment type="similarity">
    <text evidence="2">Belongs to the HpcH/HpaI aldolase family.</text>
</comment>
<dbReference type="InterPro" id="IPR015813">
    <property type="entry name" value="Pyrv/PenolPyrv_kinase-like_dom"/>
</dbReference>
<feature type="binding site" evidence="5">
    <location>
        <position position="127"/>
    </location>
    <ligand>
        <name>substrate</name>
    </ligand>
</feature>
<keyword evidence="4 6" id="KW-0460">Magnesium</keyword>
<accession>A0A1W1YCF3</accession>
<evidence type="ECO:0000256" key="3">
    <source>
        <dbReference type="ARBA" id="ARBA00022723"/>
    </source>
</evidence>
<evidence type="ECO:0000256" key="5">
    <source>
        <dbReference type="PIRSR" id="PIRSR015582-1"/>
    </source>
</evidence>
<protein>
    <submittedName>
        <fullName evidence="8">Citrate lyase subunit beta / citryl-CoA lyase</fullName>
    </submittedName>
</protein>
<sequence>MQSTIRPRRSVLFVPAANSRALEKSDGLRPDGLIYDLEDSVSPEEKPAARERLRDHLEGSAFSGERIVRINGLDTPWGTEDFLMARGAGVDAILLPKVETARVVRQLVDALKDTDAPDSLKLWAMIETPLGILDAGSIAAEGQGRLGALVVGPNDIKLATGIRPDAARSEMLPWLMQIVLAAKAHGLSVLDGIYGDFRDTDGFADECASARRMGFDGKTLIHPSQIEPAEVAFSPLPEAVRWAETVIAAFEREENQGKGVIGLDGRMVERLHLVEATRLIALRDAIAHRA</sequence>
<feature type="binding site" evidence="6">
    <location>
        <position position="155"/>
    </location>
    <ligand>
        <name>Mg(2+)</name>
        <dbReference type="ChEBI" id="CHEBI:18420"/>
    </ligand>
</feature>
<dbReference type="EMBL" id="FWXR01000001">
    <property type="protein sequence ID" value="SMC33491.1"/>
    <property type="molecule type" value="Genomic_DNA"/>
</dbReference>
<dbReference type="InterPro" id="IPR040442">
    <property type="entry name" value="Pyrv_kinase-like_dom_sf"/>
</dbReference>
<dbReference type="PANTHER" id="PTHR32308">
    <property type="entry name" value="LYASE BETA SUBUNIT, PUTATIVE (AFU_ORTHOLOGUE AFUA_4G13030)-RELATED"/>
    <property type="match status" value="1"/>
</dbReference>
<evidence type="ECO:0000256" key="4">
    <source>
        <dbReference type="ARBA" id="ARBA00022842"/>
    </source>
</evidence>
<dbReference type="PANTHER" id="PTHR32308:SF10">
    <property type="entry name" value="CITRATE LYASE SUBUNIT BETA"/>
    <property type="match status" value="1"/>
</dbReference>
<comment type="cofactor">
    <cofactor evidence="1">
        <name>Mg(2+)</name>
        <dbReference type="ChEBI" id="CHEBI:18420"/>
    </cofactor>
</comment>
<dbReference type="AlphaFoldDB" id="A0A1W1YCF3"/>
<dbReference type="Pfam" id="PF03328">
    <property type="entry name" value="HpcH_HpaI"/>
    <property type="match status" value="1"/>
</dbReference>
<dbReference type="OrthoDB" id="9800547at2"/>
<evidence type="ECO:0000259" key="7">
    <source>
        <dbReference type="Pfam" id="PF03328"/>
    </source>
</evidence>
<evidence type="ECO:0000313" key="9">
    <source>
        <dbReference type="Proteomes" id="UP000192656"/>
    </source>
</evidence>
<dbReference type="RefSeq" id="WP_084407938.1">
    <property type="nucleotide sequence ID" value="NZ_FWXR01000001.1"/>
</dbReference>
<organism evidence="8 9">
    <name type="scientific">Fulvimarina manganoxydans</name>
    <dbReference type="NCBI Taxonomy" id="937218"/>
    <lineage>
        <taxon>Bacteria</taxon>
        <taxon>Pseudomonadati</taxon>
        <taxon>Pseudomonadota</taxon>
        <taxon>Alphaproteobacteria</taxon>
        <taxon>Hyphomicrobiales</taxon>
        <taxon>Aurantimonadaceae</taxon>
        <taxon>Fulvimarina</taxon>
    </lineage>
</organism>
<feature type="domain" description="HpcH/HpaI aldolase/citrate lyase" evidence="7">
    <location>
        <begin position="9"/>
        <end position="223"/>
    </location>
</feature>
<gene>
    <name evidence="8" type="ORF">SAMN06297251_101134</name>
</gene>
<dbReference type="GO" id="GO:0016829">
    <property type="term" value="F:lyase activity"/>
    <property type="evidence" value="ECO:0007669"/>
    <property type="project" value="UniProtKB-KW"/>
</dbReference>
<evidence type="ECO:0000256" key="1">
    <source>
        <dbReference type="ARBA" id="ARBA00001946"/>
    </source>
</evidence>
<dbReference type="InterPro" id="IPR011206">
    <property type="entry name" value="Citrate_lyase_beta/mcl1/mcl2"/>
</dbReference>
<dbReference type="Gene3D" id="3.20.20.60">
    <property type="entry name" value="Phosphoenolpyruvate-binding domains"/>
    <property type="match status" value="1"/>
</dbReference>
<feature type="binding site" evidence="6">
    <location>
        <position position="127"/>
    </location>
    <ligand>
        <name>Mg(2+)</name>
        <dbReference type="ChEBI" id="CHEBI:18420"/>
    </ligand>
</feature>
<evidence type="ECO:0000256" key="6">
    <source>
        <dbReference type="PIRSR" id="PIRSR015582-2"/>
    </source>
</evidence>
<reference evidence="8 9" key="1">
    <citation type="submission" date="2017-04" db="EMBL/GenBank/DDBJ databases">
        <authorList>
            <person name="Afonso C.L."/>
            <person name="Miller P.J."/>
            <person name="Scott M.A."/>
            <person name="Spackman E."/>
            <person name="Goraichik I."/>
            <person name="Dimitrov K.M."/>
            <person name="Suarez D.L."/>
            <person name="Swayne D.E."/>
        </authorList>
    </citation>
    <scope>NUCLEOTIDE SEQUENCE [LARGE SCALE GENOMIC DNA]</scope>
    <source>
        <strain evidence="8 9">CGMCC 1.10972</strain>
    </source>
</reference>
<feature type="binding site" evidence="5">
    <location>
        <position position="69"/>
    </location>
    <ligand>
        <name>substrate</name>
    </ligand>
</feature>
<evidence type="ECO:0000256" key="2">
    <source>
        <dbReference type="ARBA" id="ARBA00005568"/>
    </source>
</evidence>
<name>A0A1W1YCF3_9HYPH</name>
<dbReference type="InterPro" id="IPR005000">
    <property type="entry name" value="Aldolase/citrate-lyase_domain"/>
</dbReference>
<dbReference type="PIRSF" id="PIRSF015582">
    <property type="entry name" value="Cit_lyase_B"/>
    <property type="match status" value="1"/>
</dbReference>
<dbReference type="Proteomes" id="UP000192656">
    <property type="component" value="Unassembled WGS sequence"/>
</dbReference>
<dbReference type="GO" id="GO:0000287">
    <property type="term" value="F:magnesium ion binding"/>
    <property type="evidence" value="ECO:0007669"/>
    <property type="project" value="TreeGrafter"/>
</dbReference>
<proteinExistence type="inferred from homology"/>